<name>A0A8S1EBL9_9PELO</name>
<dbReference type="Proteomes" id="UP000494206">
    <property type="component" value="Unassembled WGS sequence"/>
</dbReference>
<proteinExistence type="predicted"/>
<evidence type="ECO:0000313" key="3">
    <source>
        <dbReference type="Proteomes" id="UP000494206"/>
    </source>
</evidence>
<feature type="chain" id="PRO_5035856060" description="DUF38 domain-containing protein" evidence="1">
    <location>
        <begin position="18"/>
        <end position="159"/>
    </location>
</feature>
<feature type="signal peptide" evidence="1">
    <location>
        <begin position="1"/>
        <end position="17"/>
    </location>
</feature>
<keyword evidence="1" id="KW-0732">Signal</keyword>
<organism evidence="2 3">
    <name type="scientific">Caenorhabditis bovis</name>
    <dbReference type="NCBI Taxonomy" id="2654633"/>
    <lineage>
        <taxon>Eukaryota</taxon>
        <taxon>Metazoa</taxon>
        <taxon>Ecdysozoa</taxon>
        <taxon>Nematoda</taxon>
        <taxon>Chromadorea</taxon>
        <taxon>Rhabditida</taxon>
        <taxon>Rhabditina</taxon>
        <taxon>Rhabditomorpha</taxon>
        <taxon>Rhabditoidea</taxon>
        <taxon>Rhabditidae</taxon>
        <taxon>Peloderinae</taxon>
        <taxon>Caenorhabditis</taxon>
    </lineage>
</organism>
<accession>A0A8S1EBL9</accession>
<evidence type="ECO:0000256" key="1">
    <source>
        <dbReference type="SAM" id="SignalP"/>
    </source>
</evidence>
<evidence type="ECO:0008006" key="4">
    <source>
        <dbReference type="Google" id="ProtNLM"/>
    </source>
</evidence>
<keyword evidence="3" id="KW-1185">Reference proteome</keyword>
<dbReference type="OrthoDB" id="5876677at2759"/>
<dbReference type="EMBL" id="CADEPM010000001">
    <property type="protein sequence ID" value="CAB3397051.1"/>
    <property type="molecule type" value="Genomic_DNA"/>
</dbReference>
<reference evidence="2 3" key="1">
    <citation type="submission" date="2020-04" db="EMBL/GenBank/DDBJ databases">
        <authorList>
            <person name="Laetsch R D."/>
            <person name="Stevens L."/>
            <person name="Kumar S."/>
            <person name="Blaxter L. M."/>
        </authorList>
    </citation>
    <scope>NUCLEOTIDE SEQUENCE [LARGE SCALE GENOMIC DNA]</scope>
</reference>
<gene>
    <name evidence="2" type="ORF">CBOVIS_LOCUS521</name>
</gene>
<protein>
    <recommendedName>
        <fullName evidence="4">DUF38 domain-containing protein</fullName>
    </recommendedName>
</protein>
<sequence>MSRLLCLCAALVIIVNAADNDNITIPEFPIELPDGSEIKSLPESFEIFNGLDEKSRVIANKDLLKVLFLAKSKSDKGTIENNPFTIGELLSHLYEQMEWGEKGPPGGFTFDLEFNTNTKQKREALRSNDKYRVASLEFTKKSKRGVKLDEQFWKEFFAA</sequence>
<dbReference type="AlphaFoldDB" id="A0A8S1EBL9"/>
<comment type="caution">
    <text evidence="2">The sequence shown here is derived from an EMBL/GenBank/DDBJ whole genome shotgun (WGS) entry which is preliminary data.</text>
</comment>
<evidence type="ECO:0000313" key="2">
    <source>
        <dbReference type="EMBL" id="CAB3397051.1"/>
    </source>
</evidence>